<gene>
    <name evidence="2" type="ORF">ACFP2V_27060</name>
</gene>
<feature type="compositionally biased region" description="Low complexity" evidence="1">
    <location>
        <begin position="105"/>
        <end position="116"/>
    </location>
</feature>
<feature type="compositionally biased region" description="Low complexity" evidence="1">
    <location>
        <begin position="62"/>
        <end position="79"/>
    </location>
</feature>
<dbReference type="Proteomes" id="UP001596183">
    <property type="component" value="Unassembled WGS sequence"/>
</dbReference>
<protein>
    <submittedName>
        <fullName evidence="2">Uncharacterized protein</fullName>
    </submittedName>
</protein>
<sequence>MSQRQFDVESAWHGTPFIVNKTIRSTCRGNRRQRPWEPDTEATIQAAAAADVGNADQPEPEPQAAADEPAPAPQASADELAAKRIRRPKVDSAAADKPKPRPARKCTAAKPAAAKATDIEPTPRPARKRTPAKPATS</sequence>
<evidence type="ECO:0000313" key="2">
    <source>
        <dbReference type="EMBL" id="MFC5673628.1"/>
    </source>
</evidence>
<comment type="caution">
    <text evidence="2">The sequence shown here is derived from an EMBL/GenBank/DDBJ whole genome shotgun (WGS) entry which is preliminary data.</text>
</comment>
<organism evidence="2 3">
    <name type="scientific">Streptomyces incanus</name>
    <dbReference type="NCBI Taxonomy" id="887453"/>
    <lineage>
        <taxon>Bacteria</taxon>
        <taxon>Bacillati</taxon>
        <taxon>Actinomycetota</taxon>
        <taxon>Actinomycetes</taxon>
        <taxon>Kitasatosporales</taxon>
        <taxon>Streptomycetaceae</taxon>
        <taxon>Streptomyces</taxon>
    </lineage>
</organism>
<accession>A0ABW0XVF9</accession>
<evidence type="ECO:0000256" key="1">
    <source>
        <dbReference type="SAM" id="MobiDB-lite"/>
    </source>
</evidence>
<keyword evidence="3" id="KW-1185">Reference proteome</keyword>
<dbReference type="RefSeq" id="WP_381217760.1">
    <property type="nucleotide sequence ID" value="NZ_JBHSPC010000091.1"/>
</dbReference>
<evidence type="ECO:0000313" key="3">
    <source>
        <dbReference type="Proteomes" id="UP001596183"/>
    </source>
</evidence>
<reference evidence="3" key="1">
    <citation type="journal article" date="2019" name="Int. J. Syst. Evol. Microbiol.">
        <title>The Global Catalogue of Microorganisms (GCM) 10K type strain sequencing project: providing services to taxonomists for standard genome sequencing and annotation.</title>
        <authorList>
            <consortium name="The Broad Institute Genomics Platform"/>
            <consortium name="The Broad Institute Genome Sequencing Center for Infectious Disease"/>
            <person name="Wu L."/>
            <person name="Ma J."/>
        </authorList>
    </citation>
    <scope>NUCLEOTIDE SEQUENCE [LARGE SCALE GENOMIC DNA]</scope>
    <source>
        <strain evidence="3">JCM 13852</strain>
    </source>
</reference>
<feature type="compositionally biased region" description="Basic and acidic residues" evidence="1">
    <location>
        <begin position="88"/>
        <end position="99"/>
    </location>
</feature>
<proteinExistence type="predicted"/>
<dbReference type="EMBL" id="JBHSPC010000091">
    <property type="protein sequence ID" value="MFC5673628.1"/>
    <property type="molecule type" value="Genomic_DNA"/>
</dbReference>
<name>A0ABW0XVF9_9ACTN</name>
<feature type="region of interest" description="Disordered" evidence="1">
    <location>
        <begin position="26"/>
        <end position="137"/>
    </location>
</feature>